<dbReference type="OrthoDB" id="3048815at2759"/>
<sequence length="544" mass="61802">MAMHAKEWYPRHLKEINVRHVLGKGLQVVRVLNLVKSIILGEYIEVLAGVHVGKVGFVVTQSEAHLGVCVGAHTNGVDFLVHANSVKLSTPEFTSTVMPWINVEVTLLCQAFNGWSGLVKNVRVNTQRSSCLLVQLPDGQTINVGYNDVRERWSGKILASYQPLQPHQQQDSSRMSDRDFLGSLRLSLYLITKRCSIEIDYLDVVELQSNRPLMEYCPLGNDQLQEFGVNPSIHAMHTGPVPWYEAWIGIAQLSDSASGLTLTVERLTFAALGSNRLVKVDYNTCEISQLMSTNPRQDNLFICPMPWTPKTSKHCLLLRYYHYRLRSASTPMPTELEKWTIFTGPWSASYDYSPQSPIPSPFRSLSPPPPPPSSTPAMVIEIYLERHGFYIHASLKSGVFVKCIESDGTVQVVSERSVQNNTVPYQSVVSFHNRPKPATEKRLMVVARNSRHIGKYVRQIHHFYQKERTEENHFLLVTTVDRWGLTEEIGDERFEIHPNDLEFVKETSEERKFAKLLLKDLRAEFSRNPVETRPGMTDPYGLLT</sequence>
<keyword evidence="2" id="KW-1185">Reference proteome</keyword>
<evidence type="ECO:0008006" key="3">
    <source>
        <dbReference type="Google" id="ProtNLM"/>
    </source>
</evidence>
<organism evidence="1 2">
    <name type="scientific">Gymnopus androsaceus JB14</name>
    <dbReference type="NCBI Taxonomy" id="1447944"/>
    <lineage>
        <taxon>Eukaryota</taxon>
        <taxon>Fungi</taxon>
        <taxon>Dikarya</taxon>
        <taxon>Basidiomycota</taxon>
        <taxon>Agaricomycotina</taxon>
        <taxon>Agaricomycetes</taxon>
        <taxon>Agaricomycetidae</taxon>
        <taxon>Agaricales</taxon>
        <taxon>Marasmiineae</taxon>
        <taxon>Omphalotaceae</taxon>
        <taxon>Gymnopus</taxon>
    </lineage>
</organism>
<gene>
    <name evidence="1" type="ORF">BT96DRAFT_1001806</name>
</gene>
<proteinExistence type="predicted"/>
<reference evidence="1" key="1">
    <citation type="journal article" date="2019" name="Environ. Microbiol.">
        <title>Fungal ecological strategies reflected in gene transcription - a case study of two litter decomposers.</title>
        <authorList>
            <person name="Barbi F."/>
            <person name="Kohler A."/>
            <person name="Barry K."/>
            <person name="Baskaran P."/>
            <person name="Daum C."/>
            <person name="Fauchery L."/>
            <person name="Ihrmark K."/>
            <person name="Kuo A."/>
            <person name="LaButti K."/>
            <person name="Lipzen A."/>
            <person name="Morin E."/>
            <person name="Grigoriev I.V."/>
            <person name="Henrissat B."/>
            <person name="Lindahl B."/>
            <person name="Martin F."/>
        </authorList>
    </citation>
    <scope>NUCLEOTIDE SEQUENCE</scope>
    <source>
        <strain evidence="1">JB14</strain>
    </source>
</reference>
<evidence type="ECO:0000313" key="1">
    <source>
        <dbReference type="EMBL" id="KAE9390969.1"/>
    </source>
</evidence>
<dbReference type="Proteomes" id="UP000799118">
    <property type="component" value="Unassembled WGS sequence"/>
</dbReference>
<accession>A0A6A4GYJ7</accession>
<dbReference type="AlphaFoldDB" id="A0A6A4GYJ7"/>
<dbReference type="EMBL" id="ML769640">
    <property type="protein sequence ID" value="KAE9390969.1"/>
    <property type="molecule type" value="Genomic_DNA"/>
</dbReference>
<protein>
    <recommendedName>
        <fullName evidence="3">KOW domain-containing protein</fullName>
    </recommendedName>
</protein>
<evidence type="ECO:0000313" key="2">
    <source>
        <dbReference type="Proteomes" id="UP000799118"/>
    </source>
</evidence>
<name>A0A6A4GYJ7_9AGAR</name>